<dbReference type="HOGENOM" id="CLU_103751_0_0_14"/>
<protein>
    <recommendedName>
        <fullName evidence="7">2,3,4,5-tetrahydropyridine-2,6-dicarboxylate N-acetyltransferase</fullName>
        <ecNumber evidence="7">2.3.1.89</ecNumber>
    </recommendedName>
</protein>
<dbReference type="InterPro" id="IPR019873">
    <property type="entry name" value="DapH"/>
</dbReference>
<dbReference type="NCBIfam" id="TIGR03532">
    <property type="entry name" value="DapD_Ac"/>
    <property type="match status" value="1"/>
</dbReference>
<dbReference type="Gene3D" id="3.30.70.250">
    <property type="entry name" value="Malonyl-CoA ACP transacylase, ACP-binding"/>
    <property type="match status" value="1"/>
</dbReference>
<keyword evidence="5" id="KW-0457">Lysine biosynthesis</keyword>
<dbReference type="InterPro" id="IPR013710">
    <property type="entry name" value="DapH_N"/>
</dbReference>
<name>A0A061AAU4_9MOLU</name>
<dbReference type="Pfam" id="PF08503">
    <property type="entry name" value="DapH_N"/>
    <property type="match status" value="1"/>
</dbReference>
<dbReference type="OrthoDB" id="9788080at2"/>
<evidence type="ECO:0000313" key="9">
    <source>
        <dbReference type="EMBL" id="CDR30968.1"/>
    </source>
</evidence>
<dbReference type="InterPro" id="IPR050179">
    <property type="entry name" value="Trans_hexapeptide_repeat"/>
</dbReference>
<dbReference type="HAMAP" id="MF_01691">
    <property type="entry name" value="DapH"/>
    <property type="match status" value="1"/>
</dbReference>
<evidence type="ECO:0000256" key="5">
    <source>
        <dbReference type="ARBA" id="ARBA00023154"/>
    </source>
</evidence>
<dbReference type="PROSITE" id="PS00101">
    <property type="entry name" value="HEXAPEP_TRANSFERASES"/>
    <property type="match status" value="1"/>
</dbReference>
<dbReference type="SUPFAM" id="SSF51161">
    <property type="entry name" value="Trimeric LpxA-like enzymes"/>
    <property type="match status" value="1"/>
</dbReference>
<keyword evidence="2 9" id="KW-0808">Transferase</keyword>
<dbReference type="PATRIC" id="fig|35623.3.peg.894"/>
<evidence type="ECO:0000259" key="8">
    <source>
        <dbReference type="Pfam" id="PF08503"/>
    </source>
</evidence>
<dbReference type="EMBL" id="LK028559">
    <property type="protein sequence ID" value="CDR30968.1"/>
    <property type="molecule type" value="Genomic_DNA"/>
</dbReference>
<dbReference type="FunCoup" id="A0A061AAU4">
    <property type="interactions" value="53"/>
</dbReference>
<evidence type="ECO:0000256" key="3">
    <source>
        <dbReference type="ARBA" id="ARBA00022737"/>
    </source>
</evidence>
<dbReference type="EC" id="2.3.1.89" evidence="7"/>
<evidence type="ECO:0000256" key="7">
    <source>
        <dbReference type="NCBIfam" id="TIGR03532"/>
    </source>
</evidence>
<dbReference type="InterPro" id="IPR011004">
    <property type="entry name" value="Trimer_LpxA-like_sf"/>
</dbReference>
<keyword evidence="4" id="KW-0220">Diaminopimelate biosynthesis</keyword>
<dbReference type="InterPro" id="IPR018357">
    <property type="entry name" value="Hexapep_transf_CS"/>
</dbReference>
<dbReference type="GO" id="GO:0019877">
    <property type="term" value="P:diaminopimelate biosynthetic process"/>
    <property type="evidence" value="ECO:0007669"/>
    <property type="project" value="UniProtKB-KW"/>
</dbReference>
<keyword evidence="10" id="KW-1185">Reference proteome</keyword>
<evidence type="ECO:0000256" key="4">
    <source>
        <dbReference type="ARBA" id="ARBA00022915"/>
    </source>
</evidence>
<dbReference type="InterPro" id="IPR001451">
    <property type="entry name" value="Hexapep"/>
</dbReference>
<dbReference type="GO" id="GO:0047200">
    <property type="term" value="F:tetrahydrodipicolinate N-acetyltransferase activity"/>
    <property type="evidence" value="ECO:0007669"/>
    <property type="project" value="UniProtKB-UniRule"/>
</dbReference>
<dbReference type="AlphaFoldDB" id="A0A061AAU4"/>
<dbReference type="Pfam" id="PF14602">
    <property type="entry name" value="Hexapep_2"/>
    <property type="match status" value="1"/>
</dbReference>
<evidence type="ECO:0000313" key="10">
    <source>
        <dbReference type="Proteomes" id="UP000032434"/>
    </source>
</evidence>
<dbReference type="Gene3D" id="2.160.10.10">
    <property type="entry name" value="Hexapeptide repeat proteins"/>
    <property type="match status" value="1"/>
</dbReference>
<sequence length="236" mass="25462">MNEFLNDPYEIAKFIKNATKKTPVKAYIKGNLSKIDFNTFKFFGDHNHGVVFGEGNTLLPFLENHKENIFDYVVELDRRNSAIPMKDISKVNARIEPGTWIREYVTIGDQAVIMMGSIINIGAVIGDRTMIDMNAVLGARATIGKDCHIGAGAVVAGVLEPPSATPTTIEDGVLVGANAVILEGVRVGEGAVVAAGAVVTEDVPENAVVAGQPARIVKYKDGRTIEKTKILDDLRK</sequence>
<dbReference type="Proteomes" id="UP000032434">
    <property type="component" value="Chromosome 1"/>
</dbReference>
<feature type="domain" description="2,3,4,5-tetrahydropyridine-2,6-dicarboxylate N-acetyltransferase N-terminal" evidence="8">
    <location>
        <begin position="7"/>
        <end position="88"/>
    </location>
</feature>
<reference evidence="10" key="1">
    <citation type="submission" date="2014-05" db="EMBL/GenBank/DDBJ databases">
        <authorList>
            <person name="Kube M."/>
        </authorList>
    </citation>
    <scope>NUCLEOTIDE SEQUENCE [LARGE SCALE GENOMIC DNA]</scope>
</reference>
<dbReference type="Pfam" id="PF00132">
    <property type="entry name" value="Hexapep"/>
    <property type="match status" value="1"/>
</dbReference>
<dbReference type="PANTHER" id="PTHR43300:SF10">
    <property type="entry name" value="2,3,4,5-TETRAHYDROPYRIDINE-2,6-DICARBOXYLATE N-ACETYLTRANSFERASE"/>
    <property type="match status" value="1"/>
</dbReference>
<dbReference type="RefSeq" id="WP_045749436.1">
    <property type="nucleotide sequence ID" value="NZ_FUZK01000001.1"/>
</dbReference>
<evidence type="ECO:0000256" key="6">
    <source>
        <dbReference type="ARBA" id="ARBA00023315"/>
    </source>
</evidence>
<dbReference type="KEGG" id="aoc:Aocu_08950"/>
<dbReference type="PANTHER" id="PTHR43300">
    <property type="entry name" value="ACETYLTRANSFERASE"/>
    <property type="match status" value="1"/>
</dbReference>
<dbReference type="InParanoid" id="A0A061AAU4"/>
<keyword evidence="3" id="KW-0677">Repeat</keyword>
<keyword evidence="1" id="KW-0028">Amino-acid biosynthesis</keyword>
<keyword evidence="6" id="KW-0012">Acyltransferase</keyword>
<evidence type="ECO:0000256" key="1">
    <source>
        <dbReference type="ARBA" id="ARBA00022605"/>
    </source>
</evidence>
<proteinExistence type="inferred from homology"/>
<dbReference type="GO" id="GO:0009089">
    <property type="term" value="P:lysine biosynthetic process via diaminopimelate"/>
    <property type="evidence" value="ECO:0007669"/>
    <property type="project" value="UniProtKB-UniRule"/>
</dbReference>
<organism evidence="9 10">
    <name type="scientific">Acholeplasma oculi</name>
    <dbReference type="NCBI Taxonomy" id="35623"/>
    <lineage>
        <taxon>Bacteria</taxon>
        <taxon>Bacillati</taxon>
        <taxon>Mycoplasmatota</taxon>
        <taxon>Mollicutes</taxon>
        <taxon>Acholeplasmatales</taxon>
        <taxon>Acholeplasmataceae</taxon>
        <taxon>Acholeplasma</taxon>
    </lineage>
</organism>
<dbReference type="STRING" id="35623.Aocu_08950"/>
<gene>
    <name evidence="9" type="primary">dapH</name>
    <name evidence="9" type="ORF">Aocu_08950</name>
</gene>
<accession>A0A061AAU4</accession>
<evidence type="ECO:0000256" key="2">
    <source>
        <dbReference type="ARBA" id="ARBA00022679"/>
    </source>
</evidence>